<dbReference type="Proteomes" id="UP000770785">
    <property type="component" value="Unassembled WGS sequence"/>
</dbReference>
<organism evidence="2 3">
    <name type="scientific">Neolewinella antarctica</name>
    <dbReference type="NCBI Taxonomy" id="442734"/>
    <lineage>
        <taxon>Bacteria</taxon>
        <taxon>Pseudomonadati</taxon>
        <taxon>Bacteroidota</taxon>
        <taxon>Saprospiria</taxon>
        <taxon>Saprospirales</taxon>
        <taxon>Lewinellaceae</taxon>
        <taxon>Neolewinella</taxon>
    </lineage>
</organism>
<dbReference type="PANTHER" id="PTHR21666:SF270">
    <property type="entry name" value="MUREIN HYDROLASE ACTIVATOR ENVC"/>
    <property type="match status" value="1"/>
</dbReference>
<keyword evidence="3" id="KW-1185">Reference proteome</keyword>
<dbReference type="InterPro" id="IPR050570">
    <property type="entry name" value="Cell_wall_metabolism_enzyme"/>
</dbReference>
<dbReference type="CDD" id="cd12797">
    <property type="entry name" value="M23_peptidase"/>
    <property type="match status" value="1"/>
</dbReference>
<evidence type="ECO:0000313" key="3">
    <source>
        <dbReference type="Proteomes" id="UP000770785"/>
    </source>
</evidence>
<sequence length="274" mass="30102">MCRLLPLVLLLVLVLTACKTLPPEKFPQANLGIRTFVADDSLRLVLVNPLHCPVYVGAGAREENMDKLLERDFPIVLAPGQDSLRYAYPTDRDEVALGIKLRMVLGDPADTARFERLALPFPTGRSYGVLQGYNGSFSHHKENSRYALDFSLAVGDTVCAAADGFVVGMVEGYSEGANSRKWRDYANVITVYHPRFTGFTQYVHLDYRGSFVEVGDSVRAGQAIGLAGMTGFTAGPHLHFNVFDTRSNALFSVPVDSIGDYLASDLVKGDRVRH</sequence>
<dbReference type="PROSITE" id="PS51257">
    <property type="entry name" value="PROKAR_LIPOPROTEIN"/>
    <property type="match status" value="1"/>
</dbReference>
<evidence type="ECO:0000259" key="1">
    <source>
        <dbReference type="Pfam" id="PF01551"/>
    </source>
</evidence>
<protein>
    <submittedName>
        <fullName evidence="2">Murein DD-endopeptidase MepM/ murein hydrolase activator NlpD</fullName>
    </submittedName>
</protein>
<dbReference type="InterPro" id="IPR011055">
    <property type="entry name" value="Dup_hybrid_motif"/>
</dbReference>
<name>A0ABX0XFJ2_9BACT</name>
<comment type="caution">
    <text evidence="2">The sequence shown here is derived from an EMBL/GenBank/DDBJ whole genome shotgun (WGS) entry which is preliminary data.</text>
</comment>
<accession>A0ABX0XFJ2</accession>
<dbReference type="SUPFAM" id="SSF51261">
    <property type="entry name" value="Duplicated hybrid motif"/>
    <property type="match status" value="1"/>
</dbReference>
<feature type="domain" description="M23ase beta-sheet core" evidence="1">
    <location>
        <begin position="146"/>
        <end position="244"/>
    </location>
</feature>
<evidence type="ECO:0000313" key="2">
    <source>
        <dbReference type="EMBL" id="NJC28006.1"/>
    </source>
</evidence>
<dbReference type="GO" id="GO:0016787">
    <property type="term" value="F:hydrolase activity"/>
    <property type="evidence" value="ECO:0007669"/>
    <property type="project" value="UniProtKB-KW"/>
</dbReference>
<keyword evidence="2" id="KW-0378">Hydrolase</keyword>
<dbReference type="Gene3D" id="2.70.70.10">
    <property type="entry name" value="Glucose Permease (Domain IIA)"/>
    <property type="match status" value="1"/>
</dbReference>
<gene>
    <name evidence="2" type="ORF">GGR27_003525</name>
</gene>
<dbReference type="RefSeq" id="WP_168039638.1">
    <property type="nucleotide sequence ID" value="NZ_JAATJH010000007.1"/>
</dbReference>
<reference evidence="2 3" key="1">
    <citation type="submission" date="2020-03" db="EMBL/GenBank/DDBJ databases">
        <title>Genomic Encyclopedia of Type Strains, Phase IV (KMG-IV): sequencing the most valuable type-strain genomes for metagenomic binning, comparative biology and taxonomic classification.</title>
        <authorList>
            <person name="Goeker M."/>
        </authorList>
    </citation>
    <scope>NUCLEOTIDE SEQUENCE [LARGE SCALE GENOMIC DNA]</scope>
    <source>
        <strain evidence="2 3">DSM 105096</strain>
    </source>
</reference>
<dbReference type="PANTHER" id="PTHR21666">
    <property type="entry name" value="PEPTIDASE-RELATED"/>
    <property type="match status" value="1"/>
</dbReference>
<dbReference type="InterPro" id="IPR016047">
    <property type="entry name" value="M23ase_b-sheet_dom"/>
</dbReference>
<proteinExistence type="predicted"/>
<dbReference type="EMBL" id="JAATJH010000007">
    <property type="protein sequence ID" value="NJC28006.1"/>
    <property type="molecule type" value="Genomic_DNA"/>
</dbReference>
<dbReference type="Pfam" id="PF01551">
    <property type="entry name" value="Peptidase_M23"/>
    <property type="match status" value="1"/>
</dbReference>